<organism evidence="3 4">
    <name type="scientific">Plasmodium fragile</name>
    <dbReference type="NCBI Taxonomy" id="5857"/>
    <lineage>
        <taxon>Eukaryota</taxon>
        <taxon>Sar</taxon>
        <taxon>Alveolata</taxon>
        <taxon>Apicomplexa</taxon>
        <taxon>Aconoidasida</taxon>
        <taxon>Haemosporida</taxon>
        <taxon>Plasmodiidae</taxon>
        <taxon>Plasmodium</taxon>
        <taxon>Plasmodium (Plasmodium)</taxon>
    </lineage>
</organism>
<evidence type="ECO:0000256" key="1">
    <source>
        <dbReference type="SAM" id="MobiDB-lite"/>
    </source>
</evidence>
<dbReference type="Pfam" id="PF12887">
    <property type="entry name" value="SICA_alpha"/>
    <property type="match status" value="1"/>
</dbReference>
<proteinExistence type="predicted"/>
<protein>
    <recommendedName>
        <fullName evidence="2">Schizont-infected cell agglutination extracellular alpha domain-containing protein</fullName>
    </recommendedName>
</protein>
<sequence length="320" mass="36490">MAEKLGDLLADYARRRHMWGPDGTYEKGIWEDIEGIFSELEEALVKRDAVMDGLCKIMAEEEETKVQKMMVERICKHIIRIIFFAERISFREGQMEVKKDSGQDGALWDYLRCMVGNVAAIRLYSGSCKTKETVRKIIHKVRIWGEEQGNIGKEQECARLDYDTLKISSKFFGKTMGGWIRAWGRQHGGNISGRGVDSSCDIGSHSNKSKDREQEGSEEPIVKMFKDNTADDVRDMIRRGDKIEQEKRKKIMKELKEKGTGGDEWNTLMETIGATAPKPAPAKPENTTKTVDAGRQDENKKKDEGKQDKKVRKQIVKIPI</sequence>
<feature type="region of interest" description="Disordered" evidence="1">
    <location>
        <begin position="272"/>
        <end position="320"/>
    </location>
</feature>
<dbReference type="AlphaFoldDB" id="A0A0D9QCQ5"/>
<gene>
    <name evidence="3" type="ORF">AK88_05612</name>
</gene>
<name>A0A0D9QCQ5_PLAFR</name>
<feature type="domain" description="Schizont-infected cell agglutination extracellular alpha" evidence="2">
    <location>
        <begin position="27"/>
        <end position="179"/>
    </location>
</feature>
<evidence type="ECO:0000259" key="2">
    <source>
        <dbReference type="Pfam" id="PF12887"/>
    </source>
</evidence>
<dbReference type="InterPro" id="IPR024290">
    <property type="entry name" value="SICA_extracell_a"/>
</dbReference>
<dbReference type="Proteomes" id="UP000054561">
    <property type="component" value="Unassembled WGS sequence"/>
</dbReference>
<feature type="compositionally biased region" description="Basic and acidic residues" evidence="1">
    <location>
        <begin position="208"/>
        <end position="222"/>
    </location>
</feature>
<feature type="compositionally biased region" description="Basic and acidic residues" evidence="1">
    <location>
        <begin position="292"/>
        <end position="308"/>
    </location>
</feature>
<feature type="region of interest" description="Disordered" evidence="1">
    <location>
        <begin position="193"/>
        <end position="222"/>
    </location>
</feature>
<dbReference type="OrthoDB" id="389533at2759"/>
<dbReference type="GeneID" id="24270926"/>
<dbReference type="RefSeq" id="XP_012338637.1">
    <property type="nucleotide sequence ID" value="XM_012483214.1"/>
</dbReference>
<dbReference type="EMBL" id="KQ001806">
    <property type="protein sequence ID" value="KJP84759.1"/>
    <property type="molecule type" value="Genomic_DNA"/>
</dbReference>
<keyword evidence="4" id="KW-1185">Reference proteome</keyword>
<evidence type="ECO:0000313" key="3">
    <source>
        <dbReference type="EMBL" id="KJP84759.1"/>
    </source>
</evidence>
<dbReference type="VEuPathDB" id="PlasmoDB:AK88_05612"/>
<accession>A0A0D9QCQ5</accession>
<evidence type="ECO:0000313" key="4">
    <source>
        <dbReference type="Proteomes" id="UP000054561"/>
    </source>
</evidence>
<feature type="compositionally biased region" description="Basic residues" evidence="1">
    <location>
        <begin position="309"/>
        <end position="320"/>
    </location>
</feature>
<reference evidence="3 4" key="1">
    <citation type="submission" date="2014-03" db="EMBL/GenBank/DDBJ databases">
        <title>The Genome Sequence of Plasmodium fragile nilgiri.</title>
        <authorList>
            <consortium name="The Broad Institute Genomics Platform"/>
            <consortium name="The Broad Institute Genome Sequencing Center for Infectious Disease"/>
            <person name="Neafsey D."/>
            <person name="Duraisingh M."/>
            <person name="Young S.K."/>
            <person name="Zeng Q."/>
            <person name="Gargeya S."/>
            <person name="Abouelleil A."/>
            <person name="Alvarado L."/>
            <person name="Chapman S.B."/>
            <person name="Gainer-Dewar J."/>
            <person name="Goldberg J."/>
            <person name="Griggs A."/>
            <person name="Gujja S."/>
            <person name="Hansen M."/>
            <person name="Howarth C."/>
            <person name="Imamovic A."/>
            <person name="Larimer J."/>
            <person name="Pearson M."/>
            <person name="Poon T.W."/>
            <person name="Priest M."/>
            <person name="Roberts A."/>
            <person name="Saif S."/>
            <person name="Shea T."/>
            <person name="Sykes S."/>
            <person name="Wortman J."/>
            <person name="Nusbaum C."/>
            <person name="Birren B."/>
        </authorList>
    </citation>
    <scope>NUCLEOTIDE SEQUENCE [LARGE SCALE GENOMIC DNA]</scope>
    <source>
        <strain evidence="4">nilgiri</strain>
    </source>
</reference>